<evidence type="ECO:0000313" key="7">
    <source>
        <dbReference type="EMBL" id="TYB32465.1"/>
    </source>
</evidence>
<evidence type="ECO:0008006" key="9">
    <source>
        <dbReference type="Google" id="ProtNLM"/>
    </source>
</evidence>
<feature type="transmembrane region" description="Helical" evidence="6">
    <location>
        <begin position="271"/>
        <end position="290"/>
    </location>
</feature>
<sequence>MRYYRNIVRNYDIKESDLKELGSIWEQMSKYSNEFSTDMIAFVVKNFRLPETYSTEITDEYKVMLEKLYERVLSGKFNNDYVSFLIKFSEFNLSYSINQEMVNILISYARSWIHEKIFQNIPDDFRRKGILMTFHKMMDITGDIIISTYYEDIIKKYSKVFSLKNFIVDISERFSLFMHFILVAILIFLTIAATVFFGSDTLGLLSQNTEHVLITSLGSLLIIWVLVELLHTEIQIIKGGKFKISIFVGVALIAFVRDLLILTLKQETDNITTYFVLASIMVLGLIYWLIARQEQQGTRRSIK</sequence>
<reference evidence="7 8" key="1">
    <citation type="submission" date="2019-08" db="EMBL/GenBank/DDBJ databases">
        <title>Genomic characterization of a novel candidate phylum (ARYD3) from a high temperature, high salinity tertiary oil reservoir in north central Oklahoma, USA.</title>
        <authorList>
            <person name="Youssef N.H."/>
            <person name="Yadav A."/>
            <person name="Elshahed M.S."/>
        </authorList>
    </citation>
    <scope>NUCLEOTIDE SEQUENCE [LARGE SCALE GENOMIC DNA]</scope>
    <source>
        <strain evidence="7">ARYD1</strain>
    </source>
</reference>
<dbReference type="Proteomes" id="UP000323337">
    <property type="component" value="Unassembled WGS sequence"/>
</dbReference>
<dbReference type="GO" id="GO:0005886">
    <property type="term" value="C:plasma membrane"/>
    <property type="evidence" value="ECO:0007669"/>
    <property type="project" value="UniProtKB-SubCell"/>
</dbReference>
<evidence type="ECO:0000256" key="6">
    <source>
        <dbReference type="SAM" id="Phobius"/>
    </source>
</evidence>
<name>A0A5D0MKM8_FLESI</name>
<keyword evidence="5 6" id="KW-0472">Membrane</keyword>
<dbReference type="AlphaFoldDB" id="A0A5D0MKM8"/>
<keyword evidence="3 6" id="KW-0812">Transmembrane</keyword>
<feature type="transmembrane region" description="Helical" evidence="6">
    <location>
        <begin position="211"/>
        <end position="230"/>
    </location>
</feature>
<dbReference type="InterPro" id="IPR020948">
    <property type="entry name" value="P_starv_induced_PsiE-like"/>
</dbReference>
<dbReference type="RefSeq" id="WP_303702022.1">
    <property type="nucleotide sequence ID" value="NZ_VSIV01000351.1"/>
</dbReference>
<evidence type="ECO:0000256" key="3">
    <source>
        <dbReference type="ARBA" id="ARBA00022692"/>
    </source>
</evidence>
<keyword evidence="4 6" id="KW-1133">Transmembrane helix</keyword>
<dbReference type="GO" id="GO:0020037">
    <property type="term" value="F:heme binding"/>
    <property type="evidence" value="ECO:0007669"/>
    <property type="project" value="InterPro"/>
</dbReference>
<dbReference type="EMBL" id="VSIV01000351">
    <property type="protein sequence ID" value="TYB32465.1"/>
    <property type="molecule type" value="Genomic_DNA"/>
</dbReference>
<keyword evidence="2" id="KW-1003">Cell membrane</keyword>
<comment type="caution">
    <text evidence="7">The sequence shown here is derived from an EMBL/GenBank/DDBJ whole genome shotgun (WGS) entry which is preliminary data.</text>
</comment>
<evidence type="ECO:0000256" key="2">
    <source>
        <dbReference type="ARBA" id="ARBA00022475"/>
    </source>
</evidence>
<dbReference type="InterPro" id="IPR012292">
    <property type="entry name" value="Globin/Proto"/>
</dbReference>
<proteinExistence type="predicted"/>
<dbReference type="Gene3D" id="1.10.490.10">
    <property type="entry name" value="Globins"/>
    <property type="match status" value="1"/>
</dbReference>
<protein>
    <recommendedName>
        <fullName evidence="9">Globin-sensor domain-containing protein</fullName>
    </recommendedName>
</protein>
<feature type="transmembrane region" description="Helical" evidence="6">
    <location>
        <begin position="242"/>
        <end position="265"/>
    </location>
</feature>
<gene>
    <name evidence="7" type="ORF">FXF49_11375</name>
</gene>
<evidence type="ECO:0000256" key="1">
    <source>
        <dbReference type="ARBA" id="ARBA00004651"/>
    </source>
</evidence>
<accession>A0A5D0MKM8</accession>
<feature type="transmembrane region" description="Helical" evidence="6">
    <location>
        <begin position="176"/>
        <end position="199"/>
    </location>
</feature>
<comment type="subcellular location">
    <subcellularLocation>
        <location evidence="1">Cell membrane</location>
        <topology evidence="1">Multi-pass membrane protein</topology>
    </subcellularLocation>
</comment>
<evidence type="ECO:0000256" key="4">
    <source>
        <dbReference type="ARBA" id="ARBA00022989"/>
    </source>
</evidence>
<organism evidence="7 8">
    <name type="scientific">Flexistipes sinusarabici</name>
    <dbReference type="NCBI Taxonomy" id="2352"/>
    <lineage>
        <taxon>Bacteria</taxon>
        <taxon>Pseudomonadati</taxon>
        <taxon>Deferribacterota</taxon>
        <taxon>Deferribacteres</taxon>
        <taxon>Deferribacterales</taxon>
        <taxon>Flexistipitaceae</taxon>
        <taxon>Flexistipes</taxon>
    </lineage>
</organism>
<evidence type="ECO:0000313" key="8">
    <source>
        <dbReference type="Proteomes" id="UP000323337"/>
    </source>
</evidence>
<dbReference type="GO" id="GO:0019825">
    <property type="term" value="F:oxygen binding"/>
    <property type="evidence" value="ECO:0007669"/>
    <property type="project" value="InterPro"/>
</dbReference>
<evidence type="ECO:0000256" key="5">
    <source>
        <dbReference type="ARBA" id="ARBA00023136"/>
    </source>
</evidence>
<dbReference type="Pfam" id="PF06146">
    <property type="entry name" value="PsiE"/>
    <property type="match status" value="1"/>
</dbReference>